<sequence>MSMQRTGARNRSLEPHRQDDFVAVPYLRQGQLISLIRWSLVGGEWKYTTILAEYLHRDEGSWYLVINGSRARLDRSEWAIFN</sequence>
<comment type="caution">
    <text evidence="1">The sequence shown here is derived from an EMBL/GenBank/DDBJ whole genome shotgun (WGS) entry which is preliminary data.</text>
</comment>
<name>A0A852T1G3_9MICO</name>
<keyword evidence="2" id="KW-1185">Reference proteome</keyword>
<organism evidence="1 2">
    <name type="scientific">Leifsonia soli</name>
    <dbReference type="NCBI Taxonomy" id="582665"/>
    <lineage>
        <taxon>Bacteria</taxon>
        <taxon>Bacillati</taxon>
        <taxon>Actinomycetota</taxon>
        <taxon>Actinomycetes</taxon>
        <taxon>Micrococcales</taxon>
        <taxon>Microbacteriaceae</taxon>
        <taxon>Leifsonia</taxon>
    </lineage>
</organism>
<evidence type="ECO:0000313" key="1">
    <source>
        <dbReference type="EMBL" id="NYD75269.1"/>
    </source>
</evidence>
<dbReference type="EMBL" id="JACCBJ010000001">
    <property type="protein sequence ID" value="NYD75269.1"/>
    <property type="molecule type" value="Genomic_DNA"/>
</dbReference>
<proteinExistence type="predicted"/>
<dbReference type="RefSeq" id="WP_089916356.1">
    <property type="nucleotide sequence ID" value="NZ_BAAAPX010000001.1"/>
</dbReference>
<protein>
    <submittedName>
        <fullName evidence="1">Uncharacterized protein</fullName>
    </submittedName>
</protein>
<gene>
    <name evidence="1" type="ORF">BJ963_002788</name>
</gene>
<accession>A0A852T1G3</accession>
<evidence type="ECO:0000313" key="2">
    <source>
        <dbReference type="Proteomes" id="UP000589620"/>
    </source>
</evidence>
<reference evidence="1 2" key="1">
    <citation type="submission" date="2020-07" db="EMBL/GenBank/DDBJ databases">
        <title>Sequencing the genomes of 1000 actinobacteria strains.</title>
        <authorList>
            <person name="Klenk H.-P."/>
        </authorList>
    </citation>
    <scope>NUCLEOTIDE SEQUENCE [LARGE SCALE GENOMIC DNA]</scope>
    <source>
        <strain evidence="1 2">DSM 23871</strain>
    </source>
</reference>
<dbReference type="Proteomes" id="UP000589620">
    <property type="component" value="Unassembled WGS sequence"/>
</dbReference>
<dbReference type="AlphaFoldDB" id="A0A852T1G3"/>